<dbReference type="GO" id="GO:0003700">
    <property type="term" value="F:DNA-binding transcription factor activity"/>
    <property type="evidence" value="ECO:0007669"/>
    <property type="project" value="InterPro"/>
</dbReference>
<dbReference type="PANTHER" id="PTHR47894:SF1">
    <property type="entry name" value="HTH-TYPE TRANSCRIPTIONAL REGULATOR VQSM"/>
    <property type="match status" value="1"/>
</dbReference>
<protein>
    <recommendedName>
        <fullName evidence="4">HTH araC/xylS-type domain-containing protein</fullName>
    </recommendedName>
</protein>
<evidence type="ECO:0000256" key="2">
    <source>
        <dbReference type="ARBA" id="ARBA00023125"/>
    </source>
</evidence>
<dbReference type="InterPro" id="IPR009057">
    <property type="entry name" value="Homeodomain-like_sf"/>
</dbReference>
<dbReference type="Pfam" id="PF12625">
    <property type="entry name" value="Arabinose_bd"/>
    <property type="match status" value="1"/>
</dbReference>
<dbReference type="GO" id="GO:0000976">
    <property type="term" value="F:transcription cis-regulatory region binding"/>
    <property type="evidence" value="ECO:0007669"/>
    <property type="project" value="TreeGrafter"/>
</dbReference>
<dbReference type="PANTHER" id="PTHR47894">
    <property type="entry name" value="HTH-TYPE TRANSCRIPTIONAL REGULATOR GADX"/>
    <property type="match status" value="1"/>
</dbReference>
<dbReference type="Gene3D" id="1.10.10.60">
    <property type="entry name" value="Homeodomain-like"/>
    <property type="match status" value="1"/>
</dbReference>
<dbReference type="PRINTS" id="PR00032">
    <property type="entry name" value="HTHARAC"/>
</dbReference>
<dbReference type="EMBL" id="QFXE01000010">
    <property type="protein sequence ID" value="RDH86196.1"/>
    <property type="molecule type" value="Genomic_DNA"/>
</dbReference>
<accession>A0A370DPX7</accession>
<keyword evidence="6" id="KW-1185">Reference proteome</keyword>
<dbReference type="Pfam" id="PF12833">
    <property type="entry name" value="HTH_18"/>
    <property type="match status" value="1"/>
</dbReference>
<evidence type="ECO:0000313" key="6">
    <source>
        <dbReference type="Proteomes" id="UP000254771"/>
    </source>
</evidence>
<dbReference type="Proteomes" id="UP000254771">
    <property type="component" value="Unassembled WGS sequence"/>
</dbReference>
<dbReference type="AlphaFoldDB" id="A0A370DPX7"/>
<evidence type="ECO:0000313" key="5">
    <source>
        <dbReference type="EMBL" id="RDH86196.1"/>
    </source>
</evidence>
<organism evidence="5 6">
    <name type="scientific">endosymbiont of Escarpia spicata</name>
    <dbReference type="NCBI Taxonomy" id="2200908"/>
    <lineage>
        <taxon>Bacteria</taxon>
        <taxon>Pseudomonadati</taxon>
        <taxon>Pseudomonadota</taxon>
        <taxon>Gammaproteobacteria</taxon>
        <taxon>sulfur-oxidizing symbionts</taxon>
    </lineage>
</organism>
<dbReference type="SUPFAM" id="SSF46689">
    <property type="entry name" value="Homeodomain-like"/>
    <property type="match status" value="1"/>
</dbReference>
<sequence>MVVKIVFAKHGGELYPMDNKIISGISKLLMKASEEQSTNTTLVSTATLLAQAVIAKGLDLDAFLAQLGIRPDEYNDPNGRIPVPLMQRAWRLAVEWSGDECFGLGLADVVQPAALHGIGLSMISSNSLREAIERVVCYQRFLSTAFKISLNPEGDHYRIDFSTERFRATPDPASIDGTLAVFVEMSRITAGSTVHPIYVYLQRKSPATCATRYRHYFFDCPVTFSSASNQILFDRETFDRPLPTANPDLARINDQVVIEYLERFDPQTLSARLRTQIIDALPGGTISEELIVQRLNMSLHMSLRSLQRQLKNERTSYKEILAGTRRQLAQEYLANSERQIIEIGYMLGFSEPSNFSRAFKRWTGQSPLQFRETSRERTQIHPSQI</sequence>
<evidence type="ECO:0000256" key="1">
    <source>
        <dbReference type="ARBA" id="ARBA00023015"/>
    </source>
</evidence>
<proteinExistence type="predicted"/>
<name>A0A370DPX7_9GAMM</name>
<comment type="caution">
    <text evidence="5">The sequence shown here is derived from an EMBL/GenBank/DDBJ whole genome shotgun (WGS) entry which is preliminary data.</text>
</comment>
<keyword evidence="3" id="KW-0804">Transcription</keyword>
<keyword evidence="2" id="KW-0238">DNA-binding</keyword>
<gene>
    <name evidence="5" type="ORF">DIZ78_08390</name>
</gene>
<keyword evidence="1" id="KW-0805">Transcription regulation</keyword>
<dbReference type="InterPro" id="IPR020449">
    <property type="entry name" value="Tscrpt_reg_AraC-type_HTH"/>
</dbReference>
<dbReference type="PROSITE" id="PS01124">
    <property type="entry name" value="HTH_ARAC_FAMILY_2"/>
    <property type="match status" value="1"/>
</dbReference>
<feature type="domain" description="HTH araC/xylS-type" evidence="4">
    <location>
        <begin position="275"/>
        <end position="373"/>
    </location>
</feature>
<dbReference type="InterPro" id="IPR032687">
    <property type="entry name" value="AraC-type_N"/>
</dbReference>
<dbReference type="SMART" id="SM00342">
    <property type="entry name" value="HTH_ARAC"/>
    <property type="match status" value="1"/>
</dbReference>
<evidence type="ECO:0000256" key="3">
    <source>
        <dbReference type="ARBA" id="ARBA00023163"/>
    </source>
</evidence>
<dbReference type="GO" id="GO:0005829">
    <property type="term" value="C:cytosol"/>
    <property type="evidence" value="ECO:0007669"/>
    <property type="project" value="TreeGrafter"/>
</dbReference>
<dbReference type="InterPro" id="IPR018060">
    <property type="entry name" value="HTH_AraC"/>
</dbReference>
<evidence type="ECO:0000259" key="4">
    <source>
        <dbReference type="PROSITE" id="PS01124"/>
    </source>
</evidence>
<reference evidence="5 6" key="1">
    <citation type="journal article" date="2018" name="ISME J.">
        <title>Endosymbiont genomes yield clues of tubeworm success.</title>
        <authorList>
            <person name="Li Y."/>
            <person name="Liles M.R."/>
            <person name="Halanych K.M."/>
        </authorList>
    </citation>
    <scope>NUCLEOTIDE SEQUENCE [LARGE SCALE GENOMIC DNA]</scope>
    <source>
        <strain evidence="5">A1462</strain>
    </source>
</reference>